<dbReference type="PANTHER" id="PTHR10332:SF88">
    <property type="entry name" value="EQUILIBRATIVE NUCLEOSIDE TRANSPORTER 1, ISOFORM A"/>
    <property type="match status" value="1"/>
</dbReference>
<evidence type="ECO:0000256" key="3">
    <source>
        <dbReference type="ARBA" id="ARBA00022448"/>
    </source>
</evidence>
<keyword evidence="4 7" id="KW-0812">Transmembrane</keyword>
<dbReference type="EMBL" id="SJOL01004096">
    <property type="protein sequence ID" value="TGZ72045.1"/>
    <property type="molecule type" value="Genomic_DNA"/>
</dbReference>
<reference evidence="8 9" key="1">
    <citation type="journal article" date="2019" name="BMC Genomics">
        <title>New insights from Opisthorchis felineus genome: update on genomics of the epidemiologically important liver flukes.</title>
        <authorList>
            <person name="Ershov N.I."/>
            <person name="Mordvinov V.A."/>
            <person name="Prokhortchouk E.B."/>
            <person name="Pakharukova M.Y."/>
            <person name="Gunbin K.V."/>
            <person name="Ustyantsev K."/>
            <person name="Genaev M.A."/>
            <person name="Blinov A.G."/>
            <person name="Mazur A."/>
            <person name="Boulygina E."/>
            <person name="Tsygankova S."/>
            <person name="Khrameeva E."/>
            <person name="Chekanov N."/>
            <person name="Fan G."/>
            <person name="Xiao A."/>
            <person name="Zhang H."/>
            <person name="Xu X."/>
            <person name="Yang H."/>
            <person name="Solovyev V."/>
            <person name="Lee S.M."/>
            <person name="Liu X."/>
            <person name="Afonnikov D.A."/>
            <person name="Skryabin K.G."/>
        </authorList>
    </citation>
    <scope>NUCLEOTIDE SEQUENCE [LARGE SCALE GENOMIC DNA]</scope>
    <source>
        <strain evidence="8">AK-0245</strain>
        <tissue evidence="8">Whole organism</tissue>
    </source>
</reference>
<dbReference type="GO" id="GO:0005337">
    <property type="term" value="F:nucleoside transmembrane transporter activity"/>
    <property type="evidence" value="ECO:0007669"/>
    <property type="project" value="InterPro"/>
</dbReference>
<keyword evidence="9" id="KW-1185">Reference proteome</keyword>
<dbReference type="PRINTS" id="PR01130">
    <property type="entry name" value="DERENTRNSPRT"/>
</dbReference>
<gene>
    <name evidence="8" type="ORF">CRM22_002319</name>
</gene>
<keyword evidence="5 7" id="KW-1133">Transmembrane helix</keyword>
<evidence type="ECO:0000256" key="2">
    <source>
        <dbReference type="ARBA" id="ARBA00007965"/>
    </source>
</evidence>
<dbReference type="SUPFAM" id="SSF103473">
    <property type="entry name" value="MFS general substrate transporter"/>
    <property type="match status" value="1"/>
</dbReference>
<proteinExistence type="inferred from homology"/>
<accession>A0A4S2M6T4</accession>
<dbReference type="InterPro" id="IPR002259">
    <property type="entry name" value="Eqnu_transpt"/>
</dbReference>
<dbReference type="OrthoDB" id="46396at2759"/>
<dbReference type="AlphaFoldDB" id="A0A4S2M6T4"/>
<keyword evidence="6 7" id="KW-0472">Membrane</keyword>
<dbReference type="PANTHER" id="PTHR10332">
    <property type="entry name" value="EQUILIBRATIVE NUCLEOSIDE TRANSPORTER"/>
    <property type="match status" value="1"/>
</dbReference>
<comment type="caution">
    <text evidence="8">The sequence shown here is derived from an EMBL/GenBank/DDBJ whole genome shotgun (WGS) entry which is preliminary data.</text>
</comment>
<protein>
    <recommendedName>
        <fullName evidence="10">Equilibrative nucleoside transporter 1</fullName>
    </recommendedName>
</protein>
<feature type="transmembrane region" description="Helical" evidence="7">
    <location>
        <begin position="88"/>
        <end position="107"/>
    </location>
</feature>
<evidence type="ECO:0000256" key="6">
    <source>
        <dbReference type="ARBA" id="ARBA00023136"/>
    </source>
</evidence>
<evidence type="ECO:0008006" key="10">
    <source>
        <dbReference type="Google" id="ProtNLM"/>
    </source>
</evidence>
<name>A0A4S2M6T4_OPIFE</name>
<feature type="transmembrane region" description="Helical" evidence="7">
    <location>
        <begin position="127"/>
        <end position="145"/>
    </location>
</feature>
<organism evidence="8 9">
    <name type="scientific">Opisthorchis felineus</name>
    <dbReference type="NCBI Taxonomy" id="147828"/>
    <lineage>
        <taxon>Eukaryota</taxon>
        <taxon>Metazoa</taxon>
        <taxon>Spiralia</taxon>
        <taxon>Lophotrochozoa</taxon>
        <taxon>Platyhelminthes</taxon>
        <taxon>Trematoda</taxon>
        <taxon>Digenea</taxon>
        <taxon>Opisthorchiida</taxon>
        <taxon>Opisthorchiata</taxon>
        <taxon>Opisthorchiidae</taxon>
        <taxon>Opisthorchis</taxon>
    </lineage>
</organism>
<evidence type="ECO:0000256" key="4">
    <source>
        <dbReference type="ARBA" id="ARBA00022692"/>
    </source>
</evidence>
<keyword evidence="3" id="KW-0813">Transport</keyword>
<comment type="similarity">
    <text evidence="2">Belongs to the SLC29A/ENT transporter (TC 2.A.57) family.</text>
</comment>
<dbReference type="GO" id="GO:0005886">
    <property type="term" value="C:plasma membrane"/>
    <property type="evidence" value="ECO:0007669"/>
    <property type="project" value="TreeGrafter"/>
</dbReference>
<dbReference type="InterPro" id="IPR036259">
    <property type="entry name" value="MFS_trans_sf"/>
</dbReference>
<comment type="subcellular location">
    <subcellularLocation>
        <location evidence="1">Membrane</location>
        <topology evidence="1">Multi-pass membrane protein</topology>
    </subcellularLocation>
</comment>
<feature type="transmembrane region" description="Helical" evidence="7">
    <location>
        <begin position="54"/>
        <end position="76"/>
    </location>
</feature>
<evidence type="ECO:0000313" key="8">
    <source>
        <dbReference type="EMBL" id="TGZ72045.1"/>
    </source>
</evidence>
<evidence type="ECO:0000313" key="9">
    <source>
        <dbReference type="Proteomes" id="UP000308267"/>
    </source>
</evidence>
<feature type="transmembrane region" description="Helical" evidence="7">
    <location>
        <begin position="157"/>
        <end position="178"/>
    </location>
</feature>
<evidence type="ECO:0000256" key="5">
    <source>
        <dbReference type="ARBA" id="ARBA00022989"/>
    </source>
</evidence>
<dbReference type="Pfam" id="PF01733">
    <property type="entry name" value="Nucleoside_tran"/>
    <property type="match status" value="1"/>
</dbReference>
<feature type="transmembrane region" description="Helical" evidence="7">
    <location>
        <begin position="198"/>
        <end position="223"/>
    </location>
</feature>
<sequence>MVIATYQTKEAKSKDTSANASGLSADTLDMMIETNGERKTSSSSMSLIKSLGEMWVHGCCVMVTLMFTLMLFPALLQPIKSMIDDPENIWASKFFIPVIVFLSFNVFDWIGRTLAGFVKWPRVNQRWILLALCLTRVVFVPLCMFMNQQPRKHLPVVFLNDAFPIILVILLGLTNGYYVSLGMTYGPSFASPGSNEGAGAALSIYMSLGLSLGVAVSAGLALVL</sequence>
<dbReference type="Proteomes" id="UP000308267">
    <property type="component" value="Unassembled WGS sequence"/>
</dbReference>
<evidence type="ECO:0000256" key="7">
    <source>
        <dbReference type="SAM" id="Phobius"/>
    </source>
</evidence>
<evidence type="ECO:0000256" key="1">
    <source>
        <dbReference type="ARBA" id="ARBA00004141"/>
    </source>
</evidence>